<keyword evidence="10" id="KW-1185">Reference proteome</keyword>
<dbReference type="STRING" id="1123291.SAMN04490355_104233"/>
<organism evidence="9 10">
    <name type="scientific">Pelosinus propionicus DSM 13327</name>
    <dbReference type="NCBI Taxonomy" id="1123291"/>
    <lineage>
        <taxon>Bacteria</taxon>
        <taxon>Bacillati</taxon>
        <taxon>Bacillota</taxon>
        <taxon>Negativicutes</taxon>
        <taxon>Selenomonadales</taxon>
        <taxon>Sporomusaceae</taxon>
        <taxon>Pelosinus</taxon>
    </lineage>
</organism>
<dbReference type="EMBL" id="FOTS01000042">
    <property type="protein sequence ID" value="SFM11754.1"/>
    <property type="molecule type" value="Genomic_DNA"/>
</dbReference>
<accession>A0A1I4N870</accession>
<evidence type="ECO:0000313" key="9">
    <source>
        <dbReference type="EMBL" id="SFM11754.1"/>
    </source>
</evidence>
<dbReference type="GO" id="GO:0015254">
    <property type="term" value="F:glycerol channel activity"/>
    <property type="evidence" value="ECO:0007669"/>
    <property type="project" value="TreeGrafter"/>
</dbReference>
<evidence type="ECO:0000256" key="1">
    <source>
        <dbReference type="ARBA" id="ARBA00004141"/>
    </source>
</evidence>
<dbReference type="GO" id="GO:0005886">
    <property type="term" value="C:plasma membrane"/>
    <property type="evidence" value="ECO:0007669"/>
    <property type="project" value="TreeGrafter"/>
</dbReference>
<dbReference type="SUPFAM" id="SSF81338">
    <property type="entry name" value="Aquaporin-like"/>
    <property type="match status" value="1"/>
</dbReference>
<dbReference type="AlphaFoldDB" id="A0A1I4N870"/>
<evidence type="ECO:0000256" key="7">
    <source>
        <dbReference type="RuleBase" id="RU000477"/>
    </source>
</evidence>
<sequence length="244" mass="25312">MTNLFGEFFGTLVLISFGCGVNANLTLAKSYANGAGWICTSAGWAFGVMIGAFTAISLGAPQADLNPAVTLFKTFAGTYTFAQAIPTMLVQILGGIAGATVTWLMFLPHWGATDSKEGKLSVFATGPAINSPMANLLSELLATAFLLIAFFTTASKAVQGNPGFGTGLNIYIIAMIIWGIGLSMGGTTGYAINPARDLGPRIAHAILPIASKGSSNWGYAWIPIVGPMLGASLAFLFCRATNLV</sequence>
<dbReference type="InterPro" id="IPR000425">
    <property type="entry name" value="MIP"/>
</dbReference>
<dbReference type="Gene3D" id="1.20.1080.10">
    <property type="entry name" value="Glycerol uptake facilitator protein"/>
    <property type="match status" value="1"/>
</dbReference>
<feature type="transmembrane region" description="Helical" evidence="8">
    <location>
        <begin position="170"/>
        <end position="192"/>
    </location>
</feature>
<dbReference type="OrthoDB" id="9807293at2"/>
<dbReference type="InterPro" id="IPR023271">
    <property type="entry name" value="Aquaporin-like"/>
</dbReference>
<keyword evidence="5 8" id="KW-1133">Transmembrane helix</keyword>
<reference evidence="10" key="1">
    <citation type="submission" date="2016-10" db="EMBL/GenBank/DDBJ databases">
        <authorList>
            <person name="Varghese N."/>
            <person name="Submissions S."/>
        </authorList>
    </citation>
    <scope>NUCLEOTIDE SEQUENCE [LARGE SCALE GENOMIC DNA]</scope>
    <source>
        <strain evidence="10">DSM 13327</strain>
    </source>
</reference>
<keyword evidence="6 8" id="KW-0472">Membrane</keyword>
<evidence type="ECO:0000256" key="6">
    <source>
        <dbReference type="ARBA" id="ARBA00023136"/>
    </source>
</evidence>
<evidence type="ECO:0000256" key="5">
    <source>
        <dbReference type="ARBA" id="ARBA00022989"/>
    </source>
</evidence>
<feature type="transmembrane region" description="Helical" evidence="8">
    <location>
        <begin position="218"/>
        <end position="238"/>
    </location>
</feature>
<dbReference type="RefSeq" id="WP_090941181.1">
    <property type="nucleotide sequence ID" value="NZ_FOTS01000042.1"/>
</dbReference>
<proteinExistence type="inferred from homology"/>
<dbReference type="Pfam" id="PF00230">
    <property type="entry name" value="MIP"/>
    <property type="match status" value="1"/>
</dbReference>
<dbReference type="InterPro" id="IPR050363">
    <property type="entry name" value="MIP/Aquaporin"/>
</dbReference>
<comment type="subcellular location">
    <subcellularLocation>
        <location evidence="1">Membrane</location>
        <topology evidence="1">Multi-pass membrane protein</topology>
    </subcellularLocation>
</comment>
<evidence type="ECO:0000256" key="3">
    <source>
        <dbReference type="ARBA" id="ARBA00022448"/>
    </source>
</evidence>
<feature type="transmembrane region" description="Helical" evidence="8">
    <location>
        <begin position="84"/>
        <end position="106"/>
    </location>
</feature>
<gene>
    <name evidence="9" type="ORF">SAMN04490355_104233</name>
</gene>
<dbReference type="Proteomes" id="UP000199520">
    <property type="component" value="Unassembled WGS sequence"/>
</dbReference>
<feature type="transmembrane region" description="Helical" evidence="8">
    <location>
        <begin position="44"/>
        <end position="63"/>
    </location>
</feature>
<comment type="similarity">
    <text evidence="2 7">Belongs to the MIP/aquaporin (TC 1.A.8) family.</text>
</comment>
<evidence type="ECO:0000256" key="2">
    <source>
        <dbReference type="ARBA" id="ARBA00006175"/>
    </source>
</evidence>
<dbReference type="PANTHER" id="PTHR43829">
    <property type="entry name" value="AQUAPORIN OR AQUAGLYCEROPORIN RELATED"/>
    <property type="match status" value="1"/>
</dbReference>
<evidence type="ECO:0000256" key="8">
    <source>
        <dbReference type="SAM" id="Phobius"/>
    </source>
</evidence>
<protein>
    <submittedName>
        <fullName evidence="9">Glycerol uptake facilitator protein</fullName>
    </submittedName>
</protein>
<feature type="transmembrane region" description="Helical" evidence="8">
    <location>
        <begin position="140"/>
        <end position="158"/>
    </location>
</feature>
<evidence type="ECO:0000256" key="4">
    <source>
        <dbReference type="ARBA" id="ARBA00022692"/>
    </source>
</evidence>
<dbReference type="PANTHER" id="PTHR43829:SF9">
    <property type="entry name" value="AQUAPORIN-9"/>
    <property type="match status" value="1"/>
</dbReference>
<keyword evidence="3 7" id="KW-0813">Transport</keyword>
<dbReference type="PRINTS" id="PR00783">
    <property type="entry name" value="MINTRINSICP"/>
</dbReference>
<name>A0A1I4N870_9FIRM</name>
<evidence type="ECO:0000313" key="10">
    <source>
        <dbReference type="Proteomes" id="UP000199520"/>
    </source>
</evidence>
<keyword evidence="4 7" id="KW-0812">Transmembrane</keyword>